<dbReference type="Pfam" id="PF01568">
    <property type="entry name" value="Molydop_binding"/>
    <property type="match status" value="1"/>
</dbReference>
<accession>D4H658</accession>
<name>D4H658_DENA2</name>
<organism evidence="10 11">
    <name type="scientific">Denitrovibrio acetiphilus (strain DSM 12809 / NBRC 114555 / N2460)</name>
    <dbReference type="NCBI Taxonomy" id="522772"/>
    <lineage>
        <taxon>Bacteria</taxon>
        <taxon>Pseudomonadati</taxon>
        <taxon>Deferribacterota</taxon>
        <taxon>Deferribacteres</taxon>
        <taxon>Deferribacterales</taxon>
        <taxon>Geovibrionaceae</taxon>
        <taxon>Denitrovibrio</taxon>
    </lineage>
</organism>
<dbReference type="GO" id="GO:0046872">
    <property type="term" value="F:metal ion binding"/>
    <property type="evidence" value="ECO:0007669"/>
    <property type="project" value="UniProtKB-KW"/>
</dbReference>
<dbReference type="AlphaFoldDB" id="D4H658"/>
<evidence type="ECO:0000256" key="7">
    <source>
        <dbReference type="ARBA" id="ARBA00023004"/>
    </source>
</evidence>
<keyword evidence="7" id="KW-0408">Iron</keyword>
<dbReference type="eggNOG" id="COG0243">
    <property type="taxonomic scope" value="Bacteria"/>
</dbReference>
<dbReference type="PANTHER" id="PTHR43742:SF9">
    <property type="entry name" value="TETRATHIONATE REDUCTASE SUBUNIT A"/>
    <property type="match status" value="1"/>
</dbReference>
<keyword evidence="4" id="KW-0479">Metal-binding</keyword>
<evidence type="ECO:0000256" key="8">
    <source>
        <dbReference type="ARBA" id="ARBA00023014"/>
    </source>
</evidence>
<dbReference type="GO" id="GO:0043546">
    <property type="term" value="F:molybdopterin cofactor binding"/>
    <property type="evidence" value="ECO:0007669"/>
    <property type="project" value="InterPro"/>
</dbReference>
<dbReference type="OrthoDB" id="9803192at2"/>
<sequence length="1036" mass="114322" precursor="true">MSQNKKILNKLELSRRGFMKTSALLGGSAMLISNLGCANSAMKKMTDNSINSKYDLASPEHVIYSICLQCHTACAIKGKVAEGVLLKIDGNPYAAQNLYPNLDLDEPLERSARIDAKICPKGQAGIQSLYDPYRVTKVLKRAGKRGENKWVSIDFQQAIDEIVDGGNLFSNVPGEENRFVEGLKDIYRVRDAKTMKQMAEDAKAVADKKMSMTDFKAKYAGKMDLFANPDHPDAGPANAQFVFMGGRIEHGRKEFMKRFMNDCFGSPNFFEHTTICEQSHHIGYGEMFEGKHHLKPDLMNSKCVLYFGTGGFEANFGPPPLSEKITQGLTERGMKVFVVDPRFSKTAAKATRWIPIKAGTDAAYALGMGRYMIEKRLFDSKYLAAANFRAGNSINETNFTNSTWLVKIEADGPADILKPSEIGLEGDFVVMKDGKPFAGTEKGDSVFGELEVDTVINGIKVKSGFTIYKESAFSKSLSDWADECGVPVRDITDVADEFAKAGKQGTIDFYRGPVQHTNGYYNATAIIALNVMLGNTDWEGGMMLGGSHWHEYGGKKGNPYNMSKLVKNKLGKFGYPVTREKTHYEKTSFFSGYPAKRPFYPFTGNVYQEIIPSGHEKFPYGIKCLFTHMGTAAYASPAGNVFIDMLCNTEALPLFIASDIVVGETSMYADYIFPDKAIWERWGTSHTTPDVASKSSKIRQPMVEPQTETTTIYNQKVHLSMEAVAYAIAEKLGLAGFGKDGFGEGMDNLREDDFFMKLIENIAMEGDGVPAASEDELQVFAAARKHLSPTAFDIERAKSSTKNWANIVYVLNRGGRFAQLTKAYKGDKVAAQYKNKISLYVPRVATTKDSMTGKRFLGFPVYTQAADMFDRPFDFKGADLHLITYKEITGGQSRTIGNYWQNELHQAENFILMNSVDADRLGFSDGDKGKLVSAFNPEGVWDLKHGKKVPMIGNVKVSEAIRPGTVAVSWHYGHWAYGASDIILDGEVIKGESKRAAGLCSNAVNAVDPVLGDMCPTDKIGGSASFYDTKIQVVKA</sequence>
<dbReference type="InParanoid" id="D4H658"/>
<evidence type="ECO:0000256" key="3">
    <source>
        <dbReference type="ARBA" id="ARBA00022505"/>
    </source>
</evidence>
<evidence type="ECO:0000256" key="6">
    <source>
        <dbReference type="ARBA" id="ARBA00023002"/>
    </source>
</evidence>
<evidence type="ECO:0000256" key="2">
    <source>
        <dbReference type="ARBA" id="ARBA00022485"/>
    </source>
</evidence>
<evidence type="ECO:0000256" key="1">
    <source>
        <dbReference type="ARBA" id="ARBA00010312"/>
    </source>
</evidence>
<evidence type="ECO:0000256" key="4">
    <source>
        <dbReference type="ARBA" id="ARBA00022723"/>
    </source>
</evidence>
<evidence type="ECO:0000313" key="11">
    <source>
        <dbReference type="Proteomes" id="UP000002012"/>
    </source>
</evidence>
<evidence type="ECO:0000313" key="10">
    <source>
        <dbReference type="EMBL" id="ADD67704.1"/>
    </source>
</evidence>
<keyword evidence="11" id="KW-1185">Reference proteome</keyword>
<dbReference type="InterPro" id="IPR006656">
    <property type="entry name" value="Mopterin_OxRdtase"/>
</dbReference>
<dbReference type="InterPro" id="IPR006311">
    <property type="entry name" value="TAT_signal"/>
</dbReference>
<dbReference type="SUPFAM" id="SSF53706">
    <property type="entry name" value="Formate dehydrogenase/DMSO reductase, domains 1-3"/>
    <property type="match status" value="1"/>
</dbReference>
<proteinExistence type="inferred from homology"/>
<dbReference type="InterPro" id="IPR006963">
    <property type="entry name" value="Mopterin_OxRdtase_4Fe-4S_dom"/>
</dbReference>
<dbReference type="InterPro" id="IPR050612">
    <property type="entry name" value="Prok_Mopterin_Oxidored"/>
</dbReference>
<dbReference type="GO" id="GO:0051539">
    <property type="term" value="F:4 iron, 4 sulfur cluster binding"/>
    <property type="evidence" value="ECO:0007669"/>
    <property type="project" value="UniProtKB-KW"/>
</dbReference>
<dbReference type="KEGG" id="dap:Dacet_0926"/>
<keyword evidence="8" id="KW-0411">Iron-sulfur</keyword>
<dbReference type="Gene3D" id="3.40.50.740">
    <property type="match status" value="1"/>
</dbReference>
<reference evidence="10 11" key="1">
    <citation type="journal article" date="2010" name="Stand. Genomic Sci.">
        <title>Complete genome sequence of Denitrovibrio acetiphilus type strain (N2460).</title>
        <authorList>
            <person name="Kiss H."/>
            <person name="Lang E."/>
            <person name="Lapidus A."/>
            <person name="Copeland A."/>
            <person name="Nolan M."/>
            <person name="Glavina Del Rio T."/>
            <person name="Chen F."/>
            <person name="Lucas S."/>
            <person name="Tice H."/>
            <person name="Cheng J.F."/>
            <person name="Han C."/>
            <person name="Goodwin L."/>
            <person name="Pitluck S."/>
            <person name="Liolios K."/>
            <person name="Pati A."/>
            <person name="Ivanova N."/>
            <person name="Mavromatis K."/>
            <person name="Chen A."/>
            <person name="Palaniappan K."/>
            <person name="Land M."/>
            <person name="Hauser L."/>
            <person name="Chang Y.J."/>
            <person name="Jeffries C.D."/>
            <person name="Detter J.C."/>
            <person name="Brettin T."/>
            <person name="Spring S."/>
            <person name="Rohde M."/>
            <person name="Goker M."/>
            <person name="Woyke T."/>
            <person name="Bristow J."/>
            <person name="Eisen J.A."/>
            <person name="Markowitz V."/>
            <person name="Hugenholtz P."/>
            <person name="Kyrpides N.C."/>
            <person name="Klenk H.P."/>
        </authorList>
    </citation>
    <scope>NUCLEOTIDE SEQUENCE [LARGE SCALE GENOMIC DNA]</scope>
    <source>
        <strain evidence="11">DSM 12809 / NBRC 114555 / N2460</strain>
    </source>
</reference>
<dbReference type="RefSeq" id="WP_013010235.1">
    <property type="nucleotide sequence ID" value="NC_013943.1"/>
</dbReference>
<feature type="domain" description="4Fe-4S Mo/W bis-MGD-type" evidence="9">
    <location>
        <begin position="60"/>
        <end position="133"/>
    </location>
</feature>
<dbReference type="InterPro" id="IPR006657">
    <property type="entry name" value="MoPterin_dinucl-bd_dom"/>
</dbReference>
<keyword evidence="3" id="KW-0500">Molybdenum</keyword>
<dbReference type="STRING" id="522772.Dacet_0926"/>
<dbReference type="SMART" id="SM00926">
    <property type="entry name" value="Molybdop_Fe4S4"/>
    <property type="match status" value="1"/>
</dbReference>
<dbReference type="EMBL" id="CP001968">
    <property type="protein sequence ID" value="ADD67704.1"/>
    <property type="molecule type" value="Genomic_DNA"/>
</dbReference>
<keyword evidence="2" id="KW-0004">4Fe-4S</keyword>
<dbReference type="GO" id="GO:0016491">
    <property type="term" value="F:oxidoreductase activity"/>
    <property type="evidence" value="ECO:0007669"/>
    <property type="project" value="UniProtKB-KW"/>
</dbReference>
<dbReference type="HOGENOM" id="CLU_008235_0_0_0"/>
<comment type="similarity">
    <text evidence="1">Belongs to the prokaryotic molybdopterin-containing oxidoreductase family.</text>
</comment>
<dbReference type="Proteomes" id="UP000002012">
    <property type="component" value="Chromosome"/>
</dbReference>
<dbReference type="PROSITE" id="PS51318">
    <property type="entry name" value="TAT"/>
    <property type="match status" value="1"/>
</dbReference>
<keyword evidence="6" id="KW-0560">Oxidoreductase</keyword>
<evidence type="ECO:0000259" key="9">
    <source>
        <dbReference type="PROSITE" id="PS51669"/>
    </source>
</evidence>
<gene>
    <name evidence="10" type="ordered locus">Dacet_0926</name>
</gene>
<dbReference type="PROSITE" id="PS51669">
    <property type="entry name" value="4FE4S_MOW_BIS_MGD"/>
    <property type="match status" value="1"/>
</dbReference>
<dbReference type="Gene3D" id="2.40.40.20">
    <property type="match status" value="1"/>
</dbReference>
<protein>
    <submittedName>
        <fullName evidence="10">Molybdopterin oxidoreductase</fullName>
    </submittedName>
</protein>
<dbReference type="SUPFAM" id="SSF50692">
    <property type="entry name" value="ADC-like"/>
    <property type="match status" value="1"/>
</dbReference>
<evidence type="ECO:0000256" key="5">
    <source>
        <dbReference type="ARBA" id="ARBA00022729"/>
    </source>
</evidence>
<dbReference type="Pfam" id="PF00384">
    <property type="entry name" value="Molybdopterin"/>
    <property type="match status" value="1"/>
</dbReference>
<dbReference type="Gene3D" id="3.30.200.210">
    <property type="match status" value="1"/>
</dbReference>
<dbReference type="PANTHER" id="PTHR43742">
    <property type="entry name" value="TRIMETHYLAMINE-N-OXIDE REDUCTASE"/>
    <property type="match status" value="1"/>
</dbReference>
<dbReference type="InterPro" id="IPR009010">
    <property type="entry name" value="Asp_de-COase-like_dom_sf"/>
</dbReference>
<keyword evidence="5" id="KW-0732">Signal</keyword>
<dbReference type="PaxDb" id="522772-Dacet_0926"/>
<dbReference type="Gene3D" id="3.40.228.10">
    <property type="entry name" value="Dimethylsulfoxide Reductase, domain 2"/>
    <property type="match status" value="1"/>
</dbReference>